<dbReference type="PANTHER" id="PTHR35895">
    <property type="entry name" value="CHROMOSOME 16, WHOLE GENOME SHOTGUN SEQUENCE"/>
    <property type="match status" value="1"/>
</dbReference>
<dbReference type="InterPro" id="IPR046368">
    <property type="entry name" value="Tag1"/>
</dbReference>
<dbReference type="Proteomes" id="UP000053201">
    <property type="component" value="Unassembled WGS sequence"/>
</dbReference>
<dbReference type="GO" id="GO:0000329">
    <property type="term" value="C:fungal-type vacuole membrane"/>
    <property type="evidence" value="ECO:0007669"/>
    <property type="project" value="InterPro"/>
</dbReference>
<evidence type="ECO:0000313" key="2">
    <source>
        <dbReference type="Proteomes" id="UP000053201"/>
    </source>
</evidence>
<dbReference type="OMA" id="DASHMAI"/>
<organism evidence="1 2">
    <name type="scientific">Spizellomyces punctatus (strain DAOM BR117)</name>
    <dbReference type="NCBI Taxonomy" id="645134"/>
    <lineage>
        <taxon>Eukaryota</taxon>
        <taxon>Fungi</taxon>
        <taxon>Fungi incertae sedis</taxon>
        <taxon>Chytridiomycota</taxon>
        <taxon>Chytridiomycota incertae sedis</taxon>
        <taxon>Chytridiomycetes</taxon>
        <taxon>Spizellomycetales</taxon>
        <taxon>Spizellomycetaceae</taxon>
        <taxon>Spizellomyces</taxon>
    </lineage>
</organism>
<dbReference type="GeneID" id="27685044"/>
<dbReference type="InterPro" id="IPR022185">
    <property type="entry name" value="DUF3712"/>
</dbReference>
<reference evidence="1 2" key="1">
    <citation type="submission" date="2009-08" db="EMBL/GenBank/DDBJ databases">
        <title>The Genome Sequence of Spizellomyces punctatus strain DAOM BR117.</title>
        <authorList>
            <consortium name="The Broad Institute Genome Sequencing Platform"/>
            <person name="Russ C."/>
            <person name="Cuomo C."/>
            <person name="Shea T."/>
            <person name="Young S.K."/>
            <person name="Zeng Q."/>
            <person name="Koehrsen M."/>
            <person name="Haas B."/>
            <person name="Borodovsky M."/>
            <person name="Guigo R."/>
            <person name="Alvarado L."/>
            <person name="Berlin A."/>
            <person name="Bochicchio J."/>
            <person name="Borenstein D."/>
            <person name="Chapman S."/>
            <person name="Chen Z."/>
            <person name="Engels R."/>
            <person name="Freedman E."/>
            <person name="Gellesch M."/>
            <person name="Goldberg J."/>
            <person name="Griggs A."/>
            <person name="Gujja S."/>
            <person name="Heiman D."/>
            <person name="Hepburn T."/>
            <person name="Howarth C."/>
            <person name="Jen D."/>
            <person name="Larson L."/>
            <person name="Lewis B."/>
            <person name="Mehta T."/>
            <person name="Park D."/>
            <person name="Pearson M."/>
            <person name="Roberts A."/>
            <person name="Saif S."/>
            <person name="Shenoy N."/>
            <person name="Sisk P."/>
            <person name="Stolte C."/>
            <person name="Sykes S."/>
            <person name="Thomson T."/>
            <person name="Walk T."/>
            <person name="White J."/>
            <person name="Yandava C."/>
            <person name="Burger G."/>
            <person name="Gray M.W."/>
            <person name="Holland P.W.H."/>
            <person name="King N."/>
            <person name="Lang F.B.F."/>
            <person name="Roger A.J."/>
            <person name="Ruiz-Trillo I."/>
            <person name="Lander E."/>
            <person name="Nusbaum C."/>
        </authorList>
    </citation>
    <scope>NUCLEOTIDE SEQUENCE [LARGE SCALE GENOMIC DNA]</scope>
    <source>
        <strain evidence="1 2">DAOM BR117</strain>
    </source>
</reference>
<dbReference type="VEuPathDB" id="FungiDB:SPPG_01376"/>
<dbReference type="RefSeq" id="XP_016611966.1">
    <property type="nucleotide sequence ID" value="XM_016749698.1"/>
</dbReference>
<keyword evidence="2" id="KW-1185">Reference proteome</keyword>
<dbReference type="AlphaFoldDB" id="A0A0L0HS66"/>
<proteinExistence type="predicted"/>
<name>A0A0L0HS66_SPIPD</name>
<dbReference type="OrthoDB" id="10039566at2759"/>
<dbReference type="Pfam" id="PF12505">
    <property type="entry name" value="DUF3712"/>
    <property type="match status" value="1"/>
</dbReference>
<dbReference type="InParanoid" id="A0A0L0HS66"/>
<dbReference type="PANTHER" id="PTHR35895:SF1">
    <property type="entry name" value="LIPID-BINDING SERUM GLYCOPROTEIN C-TERMINAL DOMAIN-CONTAINING PROTEIN"/>
    <property type="match status" value="1"/>
</dbReference>
<sequence>MCSHPLLDRLMTHLRSLSVPRLLLTILLSHLLITRLLLRRLLPFIAQRLINRSVLTITNATITDPQKDRLVMCMKGRVENAGPLPAKIEFLGPVKLCVDDDRSLGAGKRRVVVEGGRRLVIIGEADGMPAISTSTSGSADIDAKVTVRILDTQAFAAFAKTMMESTKFSLTLLATDIKVVSFNLPIYSTKLLKTVTLKGLQNLNQIQILKAVTTGGTPTHITLSTTCEIYNLSDITLSVGTVTLALYHEDIYQVGTVEMNNLTLQPGTNRITATAAYSPQTTPATQSGRKLLASYVTNTPATVTIRGTQTSTPISYLRPALQSLSVTTILPPESRKMIEKTQLVIDPFRLTTRLQSATKLVLFNPMLAPVTILWMKGTVTCRGEVVGNLDEDLQSRNEMVVLAPETSVQTGIMGMRLRIAPGALGAILTAAIAEGRGDGQTQTPNQDGGIKLFEVDVESTIGCRVGQYEVVIDYRQEGVPVGLGG</sequence>
<protein>
    <submittedName>
        <fullName evidence="1">Uncharacterized protein</fullName>
    </submittedName>
</protein>
<evidence type="ECO:0000313" key="1">
    <source>
        <dbReference type="EMBL" id="KND03927.1"/>
    </source>
</evidence>
<gene>
    <name evidence="1" type="ORF">SPPG_01376</name>
</gene>
<dbReference type="EMBL" id="KQ257451">
    <property type="protein sequence ID" value="KND03927.1"/>
    <property type="molecule type" value="Genomic_DNA"/>
</dbReference>
<accession>A0A0L0HS66</accession>
<dbReference type="STRING" id="645134.A0A0L0HS66"/>